<dbReference type="InterPro" id="IPR000792">
    <property type="entry name" value="Tscrpt_reg_LuxR_C"/>
</dbReference>
<evidence type="ECO:0000259" key="4">
    <source>
        <dbReference type="PROSITE" id="PS50043"/>
    </source>
</evidence>
<evidence type="ECO:0000256" key="3">
    <source>
        <dbReference type="ARBA" id="ARBA00023163"/>
    </source>
</evidence>
<dbReference type="InterPro" id="IPR036388">
    <property type="entry name" value="WH-like_DNA-bd_sf"/>
</dbReference>
<dbReference type="Gene3D" id="3.40.50.300">
    <property type="entry name" value="P-loop containing nucleotide triphosphate hydrolases"/>
    <property type="match status" value="1"/>
</dbReference>
<reference evidence="5 6" key="1">
    <citation type="journal article" date="2020" name="Cell Host Microbe">
        <title>Functional and Genomic Variation between Human-Derived Isolates of Lachnospiraceae Reveals Inter- and Intra-Species Diversity.</title>
        <authorList>
            <person name="Sorbara M.T."/>
            <person name="Littmann E.R."/>
            <person name="Fontana E."/>
            <person name="Moody T.U."/>
            <person name="Kohout C.E."/>
            <person name="Gjonbalaj M."/>
            <person name="Eaton V."/>
            <person name="Seok R."/>
            <person name="Leiner I.M."/>
            <person name="Pamer E.G."/>
        </authorList>
    </citation>
    <scope>NUCLEOTIDE SEQUENCE [LARGE SCALE GENOMIC DNA]</scope>
    <source>
        <strain evidence="5 6">MSK.17.74</strain>
    </source>
</reference>
<dbReference type="SUPFAM" id="SSF46894">
    <property type="entry name" value="C-terminal effector domain of the bipartite response regulators"/>
    <property type="match status" value="1"/>
</dbReference>
<organism evidence="5 6">
    <name type="scientific">Blautia faecis</name>
    <dbReference type="NCBI Taxonomy" id="871665"/>
    <lineage>
        <taxon>Bacteria</taxon>
        <taxon>Bacillati</taxon>
        <taxon>Bacillota</taxon>
        <taxon>Clostridia</taxon>
        <taxon>Lachnospirales</taxon>
        <taxon>Lachnospiraceae</taxon>
        <taxon>Blautia</taxon>
    </lineage>
</organism>
<evidence type="ECO:0000256" key="2">
    <source>
        <dbReference type="ARBA" id="ARBA00023125"/>
    </source>
</evidence>
<feature type="domain" description="HTH luxR-type" evidence="4">
    <location>
        <begin position="763"/>
        <end position="824"/>
    </location>
</feature>
<gene>
    <name evidence="5" type="ORF">G5B17_06585</name>
</gene>
<accession>A0ABX2H6W5</accession>
<evidence type="ECO:0000313" key="5">
    <source>
        <dbReference type="EMBL" id="NSG85106.1"/>
    </source>
</evidence>
<name>A0ABX2H6W5_9FIRM</name>
<evidence type="ECO:0000313" key="6">
    <source>
        <dbReference type="Proteomes" id="UP001644719"/>
    </source>
</evidence>
<dbReference type="InterPro" id="IPR059106">
    <property type="entry name" value="WHD_MalT"/>
</dbReference>
<dbReference type="Pfam" id="PF25873">
    <property type="entry name" value="WHD_MalT"/>
    <property type="match status" value="1"/>
</dbReference>
<keyword evidence="2" id="KW-0238">DNA-binding</keyword>
<dbReference type="Pfam" id="PF00196">
    <property type="entry name" value="GerE"/>
    <property type="match status" value="1"/>
</dbReference>
<proteinExistence type="predicted"/>
<keyword evidence="6" id="KW-1185">Reference proteome</keyword>
<dbReference type="CDD" id="cd06170">
    <property type="entry name" value="LuxR_C_like"/>
    <property type="match status" value="1"/>
</dbReference>
<sequence>MPKEKISLNSIYISERLQKSLQPVSNSSLTAITAPMGYGKTTAVNWYLSRLAKDSQALLIRISIYSQNLSIFWKSVQNAFSFAGLNFLENYDCPEDEASAGFLTEILCYQLEKCENCYIFIDDFHLLKDDRAATFLCRMAGRIPENVHLIVASRNHFISDDWIVRLGGRLHRIEIDDLRLNAGELSAYIRRCGTSLTDSQLEQLLKSSEGWFAAVYLNLCSFSKSGELPGKTSDIYQMFSASMLNPLPEDRKEFLSAMGLADEFTEEMAEFITKREDVHQILKMLTRQNAFVTCLNDGQTYRFHHMMKECAFRAFRTLDDSRQAFYYERYGAWYEKHGAYIHALSAYRRNQNFAAILRVVQKDAGILLASLKPEEVLEVLNRCPVSVLKEYPLAILVLMRCMFNWKNIPKMLGLKELLMASIREHPKLSEEERGNLLGECDLIQSFLMYNDISRMSQFHRSASEKMTRPAISIRSDGGWTFGSPSVLMMFHRKSGDLDKELEEMNQCMPHYYKITNGHGQGAETIMSAEAHFMRGNFVDANIALEKAYTQIQGNGQESIALCCDFLAQRLSICMDIKTRNTFEERRKELLQGHNTTWVNIFDSTCAYYYAVTGQTERIPALFGAHMLSTVNFLAPGRPMMEMIENQVYLAQGEYSKVIGRSESILAMSQALHYDLVALHVQIQLLAANWKLGKTEQALDLLRRSLSQAFQDGILMPFVENYPYIEELLKGSFFGINENFLFRITRMGKEWEMRCDQLKKEEAYPPVFKVLSDRELEITELMAKHMSNKEIAQSLFLSEGTVKQYINQIYSKLQIPGDVRVKRKYLLEMMEGKS</sequence>
<dbReference type="SMART" id="SM00421">
    <property type="entry name" value="HTH_LUXR"/>
    <property type="match status" value="1"/>
</dbReference>
<dbReference type="SUPFAM" id="SSF52540">
    <property type="entry name" value="P-loop containing nucleoside triphosphate hydrolases"/>
    <property type="match status" value="1"/>
</dbReference>
<dbReference type="PANTHER" id="PTHR44688:SF16">
    <property type="entry name" value="DNA-BINDING TRANSCRIPTIONAL ACTIVATOR DEVR_DOSR"/>
    <property type="match status" value="1"/>
</dbReference>
<dbReference type="Proteomes" id="UP001644719">
    <property type="component" value="Unassembled WGS sequence"/>
</dbReference>
<dbReference type="Gene3D" id="1.10.10.10">
    <property type="entry name" value="Winged helix-like DNA-binding domain superfamily/Winged helix DNA-binding domain"/>
    <property type="match status" value="1"/>
</dbReference>
<dbReference type="PROSITE" id="PS50043">
    <property type="entry name" value="HTH_LUXR_2"/>
    <property type="match status" value="1"/>
</dbReference>
<protein>
    <submittedName>
        <fullName evidence="5">LuxR family transcriptional regulator</fullName>
    </submittedName>
</protein>
<keyword evidence="1" id="KW-0805">Transcription regulation</keyword>
<dbReference type="InterPro" id="IPR016032">
    <property type="entry name" value="Sig_transdc_resp-reg_C-effctor"/>
</dbReference>
<dbReference type="EMBL" id="JAAITS010000014">
    <property type="protein sequence ID" value="NSG85106.1"/>
    <property type="molecule type" value="Genomic_DNA"/>
</dbReference>
<dbReference type="PANTHER" id="PTHR44688">
    <property type="entry name" value="DNA-BINDING TRANSCRIPTIONAL ACTIVATOR DEVR_DOSR"/>
    <property type="match status" value="1"/>
</dbReference>
<dbReference type="InterPro" id="IPR027417">
    <property type="entry name" value="P-loop_NTPase"/>
</dbReference>
<dbReference type="RefSeq" id="WP_173769583.1">
    <property type="nucleotide sequence ID" value="NZ_JAAITS010000014.1"/>
</dbReference>
<keyword evidence="3" id="KW-0804">Transcription</keyword>
<evidence type="ECO:0000256" key="1">
    <source>
        <dbReference type="ARBA" id="ARBA00023015"/>
    </source>
</evidence>
<comment type="caution">
    <text evidence="5">The sequence shown here is derived from an EMBL/GenBank/DDBJ whole genome shotgun (WGS) entry which is preliminary data.</text>
</comment>
<dbReference type="PRINTS" id="PR00038">
    <property type="entry name" value="HTHLUXR"/>
</dbReference>